<dbReference type="AlphaFoldDB" id="A0A2S3ZWR0"/>
<dbReference type="SUPFAM" id="SSF54909">
    <property type="entry name" value="Dimeric alpha+beta barrel"/>
    <property type="match status" value="1"/>
</dbReference>
<dbReference type="Gene3D" id="1.10.10.10">
    <property type="entry name" value="Winged helix-like DNA-binding domain superfamily/Winged helix DNA-binding domain"/>
    <property type="match status" value="1"/>
</dbReference>
<sequence>MDSTDETILSIFRQEARISFSELGARIGLSTNAASARVRRLETRGVIVGYQAVLAGDVTQNGPHLEAFIDVRLKPDGDSTAFLAWTSAEPAIRDAVHVTGPYDYILHVVVPSTKALDQLLRKLKADGGAAQTQTRLALR</sequence>
<dbReference type="GO" id="GO:0043200">
    <property type="term" value="P:response to amino acid"/>
    <property type="evidence" value="ECO:0007669"/>
    <property type="project" value="TreeGrafter"/>
</dbReference>
<dbReference type="InterPro" id="IPR019887">
    <property type="entry name" value="Tscrpt_reg_AsnC/Lrp_C"/>
</dbReference>
<dbReference type="PRINTS" id="PR00033">
    <property type="entry name" value="HTHASNC"/>
</dbReference>
<feature type="domain" description="HTH asnC-type" evidence="4">
    <location>
        <begin position="1"/>
        <end position="54"/>
    </location>
</feature>
<keyword evidence="6" id="KW-1185">Reference proteome</keyword>
<dbReference type="InterPro" id="IPR019885">
    <property type="entry name" value="Tscrpt_reg_HTH_AsnC-type_CS"/>
</dbReference>
<dbReference type="SMART" id="SM00344">
    <property type="entry name" value="HTH_ASNC"/>
    <property type="match status" value="1"/>
</dbReference>
<proteinExistence type="predicted"/>
<gene>
    <name evidence="5" type="ORF">CVS27_10415</name>
</gene>
<evidence type="ECO:0000259" key="4">
    <source>
        <dbReference type="PROSITE" id="PS50956"/>
    </source>
</evidence>
<dbReference type="PROSITE" id="PS00519">
    <property type="entry name" value="HTH_ASNC_1"/>
    <property type="match status" value="1"/>
</dbReference>
<accession>A0A2S3ZWR0</accession>
<evidence type="ECO:0000313" key="6">
    <source>
        <dbReference type="Proteomes" id="UP000237061"/>
    </source>
</evidence>
<dbReference type="InterPro" id="IPR036390">
    <property type="entry name" value="WH_DNA-bd_sf"/>
</dbReference>
<dbReference type="GO" id="GO:0005829">
    <property type="term" value="C:cytosol"/>
    <property type="evidence" value="ECO:0007669"/>
    <property type="project" value="TreeGrafter"/>
</dbReference>
<keyword evidence="1" id="KW-0805">Transcription regulation</keyword>
<keyword evidence="3" id="KW-0804">Transcription</keyword>
<evidence type="ECO:0000256" key="1">
    <source>
        <dbReference type="ARBA" id="ARBA00023015"/>
    </source>
</evidence>
<dbReference type="SUPFAM" id="SSF46785">
    <property type="entry name" value="Winged helix' DNA-binding domain"/>
    <property type="match status" value="1"/>
</dbReference>
<reference evidence="5 6" key="1">
    <citation type="submission" date="2018-01" db="EMBL/GenBank/DDBJ databases">
        <title>Arthrobacter sp. nov., from glaciers in China.</title>
        <authorList>
            <person name="Liu Q."/>
            <person name="Xin Y.-H."/>
        </authorList>
    </citation>
    <scope>NUCLEOTIDE SEQUENCE [LARGE SCALE GENOMIC DNA]</scope>
    <source>
        <strain evidence="5 6">HLT2-12-2</strain>
    </source>
</reference>
<dbReference type="GO" id="GO:0043565">
    <property type="term" value="F:sequence-specific DNA binding"/>
    <property type="evidence" value="ECO:0007669"/>
    <property type="project" value="InterPro"/>
</dbReference>
<dbReference type="InterPro" id="IPR011008">
    <property type="entry name" value="Dimeric_a/b-barrel"/>
</dbReference>
<evidence type="ECO:0000313" key="5">
    <source>
        <dbReference type="EMBL" id="POH73327.1"/>
    </source>
</evidence>
<dbReference type="InterPro" id="IPR019888">
    <property type="entry name" value="Tscrpt_reg_AsnC-like"/>
</dbReference>
<dbReference type="InterPro" id="IPR036388">
    <property type="entry name" value="WH-like_DNA-bd_sf"/>
</dbReference>
<name>A0A2S3ZWR0_ARTGL</name>
<dbReference type="Pfam" id="PF13404">
    <property type="entry name" value="HTH_AsnC-type"/>
    <property type="match status" value="1"/>
</dbReference>
<dbReference type="InterPro" id="IPR000485">
    <property type="entry name" value="AsnC-type_HTH_dom"/>
</dbReference>
<dbReference type="RefSeq" id="WP_103465676.1">
    <property type="nucleotide sequence ID" value="NZ_PPXC01000007.1"/>
</dbReference>
<dbReference type="PANTHER" id="PTHR30154">
    <property type="entry name" value="LEUCINE-RESPONSIVE REGULATORY PROTEIN"/>
    <property type="match status" value="1"/>
</dbReference>
<evidence type="ECO:0000256" key="2">
    <source>
        <dbReference type="ARBA" id="ARBA00023125"/>
    </source>
</evidence>
<comment type="caution">
    <text evidence="5">The sequence shown here is derived from an EMBL/GenBank/DDBJ whole genome shotgun (WGS) entry which is preliminary data.</text>
</comment>
<dbReference type="Proteomes" id="UP000237061">
    <property type="component" value="Unassembled WGS sequence"/>
</dbReference>
<protein>
    <submittedName>
        <fullName evidence="5">AsnC family transcriptional regulator</fullName>
    </submittedName>
</protein>
<dbReference type="Pfam" id="PF01037">
    <property type="entry name" value="AsnC_trans_reg"/>
    <property type="match status" value="1"/>
</dbReference>
<dbReference type="Gene3D" id="3.30.70.920">
    <property type="match status" value="1"/>
</dbReference>
<organism evidence="5 6">
    <name type="scientific">Arthrobacter glacialis</name>
    <dbReference type="NCBI Taxonomy" id="1664"/>
    <lineage>
        <taxon>Bacteria</taxon>
        <taxon>Bacillati</taxon>
        <taxon>Actinomycetota</taxon>
        <taxon>Actinomycetes</taxon>
        <taxon>Micrococcales</taxon>
        <taxon>Micrococcaceae</taxon>
        <taxon>Arthrobacter</taxon>
    </lineage>
</organism>
<dbReference type="EMBL" id="PPXC01000007">
    <property type="protein sequence ID" value="POH73327.1"/>
    <property type="molecule type" value="Genomic_DNA"/>
</dbReference>
<evidence type="ECO:0000256" key="3">
    <source>
        <dbReference type="ARBA" id="ARBA00023163"/>
    </source>
</evidence>
<dbReference type="PROSITE" id="PS50956">
    <property type="entry name" value="HTH_ASNC_2"/>
    <property type="match status" value="1"/>
</dbReference>
<keyword evidence="2" id="KW-0238">DNA-binding</keyword>
<dbReference type="PANTHER" id="PTHR30154:SF34">
    <property type="entry name" value="TRANSCRIPTIONAL REGULATOR AZLB"/>
    <property type="match status" value="1"/>
</dbReference>